<evidence type="ECO:0000256" key="9">
    <source>
        <dbReference type="PIRSR" id="PIRSR602401-1"/>
    </source>
</evidence>
<evidence type="ECO:0000256" key="3">
    <source>
        <dbReference type="ARBA" id="ARBA00010617"/>
    </source>
</evidence>
<keyword evidence="10" id="KW-0812">Transmembrane</keyword>
<comment type="similarity">
    <text evidence="3">Belongs to the cytochrome P450 family.</text>
</comment>
<dbReference type="PANTHER" id="PTHR24300">
    <property type="entry name" value="CYTOCHROME P450 508A4-RELATED"/>
    <property type="match status" value="1"/>
</dbReference>
<reference evidence="11" key="1">
    <citation type="submission" date="2022-12" db="EMBL/GenBank/DDBJ databases">
        <authorList>
            <person name="Alioto T."/>
            <person name="Alioto T."/>
            <person name="Gomez Garrido J."/>
        </authorList>
    </citation>
    <scope>NUCLEOTIDE SEQUENCE</scope>
</reference>
<keyword evidence="5" id="KW-0560">Oxidoreductase</keyword>
<evidence type="ECO:0000256" key="5">
    <source>
        <dbReference type="ARBA" id="ARBA00023002"/>
    </source>
</evidence>
<evidence type="ECO:0000256" key="6">
    <source>
        <dbReference type="ARBA" id="ARBA00023004"/>
    </source>
</evidence>
<feature type="binding site" description="axial binding residue" evidence="9">
    <location>
        <position position="436"/>
    </location>
    <ligand>
        <name>heme</name>
        <dbReference type="ChEBI" id="CHEBI:30413"/>
    </ligand>
    <ligandPart>
        <name>Fe</name>
        <dbReference type="ChEBI" id="CHEBI:18248"/>
    </ligandPart>
</feature>
<dbReference type="InterPro" id="IPR002401">
    <property type="entry name" value="Cyt_P450_E_grp-I"/>
</dbReference>
<keyword evidence="4 9" id="KW-0479">Metal-binding</keyword>
<accession>A0AA35KEG2</accession>
<feature type="transmembrane region" description="Helical" evidence="10">
    <location>
        <begin position="6"/>
        <end position="23"/>
    </location>
</feature>
<dbReference type="GO" id="GO:0016020">
    <property type="term" value="C:membrane"/>
    <property type="evidence" value="ECO:0007669"/>
    <property type="project" value="UniProtKB-SubCell"/>
</dbReference>
<organism evidence="11 12">
    <name type="scientific">Podarcis lilfordi</name>
    <name type="common">Lilford's wall lizard</name>
    <dbReference type="NCBI Taxonomy" id="74358"/>
    <lineage>
        <taxon>Eukaryota</taxon>
        <taxon>Metazoa</taxon>
        <taxon>Chordata</taxon>
        <taxon>Craniata</taxon>
        <taxon>Vertebrata</taxon>
        <taxon>Euteleostomi</taxon>
        <taxon>Lepidosauria</taxon>
        <taxon>Squamata</taxon>
        <taxon>Bifurcata</taxon>
        <taxon>Unidentata</taxon>
        <taxon>Episquamata</taxon>
        <taxon>Laterata</taxon>
        <taxon>Lacertibaenia</taxon>
        <taxon>Lacertidae</taxon>
        <taxon>Podarcis</taxon>
    </lineage>
</organism>
<dbReference type="EMBL" id="OX395130">
    <property type="protein sequence ID" value="CAI5776056.1"/>
    <property type="molecule type" value="Genomic_DNA"/>
</dbReference>
<dbReference type="AlphaFoldDB" id="A0AA35KEG2"/>
<dbReference type="PANTHER" id="PTHR24300:SF411">
    <property type="entry name" value="CYTOCHROME P450, FAMILY 2, SUBFAMILY AB, POLYPEPTIDE 4-RELATED"/>
    <property type="match status" value="1"/>
</dbReference>
<keyword evidence="12" id="KW-1185">Reference proteome</keyword>
<evidence type="ECO:0000313" key="11">
    <source>
        <dbReference type="EMBL" id="CAI5776056.1"/>
    </source>
</evidence>
<keyword evidence="7" id="KW-0503">Monooxygenase</keyword>
<evidence type="ECO:0000256" key="2">
    <source>
        <dbReference type="ARBA" id="ARBA00004370"/>
    </source>
</evidence>
<evidence type="ECO:0000313" key="12">
    <source>
        <dbReference type="Proteomes" id="UP001178461"/>
    </source>
</evidence>
<evidence type="ECO:0000256" key="8">
    <source>
        <dbReference type="ARBA" id="ARBA00023136"/>
    </source>
</evidence>
<dbReference type="Proteomes" id="UP001178461">
    <property type="component" value="Chromosome 5"/>
</dbReference>
<dbReference type="SUPFAM" id="SSF48264">
    <property type="entry name" value="Cytochrome P450"/>
    <property type="match status" value="1"/>
</dbReference>
<dbReference type="InterPro" id="IPR001128">
    <property type="entry name" value="Cyt_P450"/>
</dbReference>
<dbReference type="PRINTS" id="PR00463">
    <property type="entry name" value="EP450I"/>
</dbReference>
<keyword evidence="10" id="KW-1133">Transmembrane helix</keyword>
<dbReference type="FunFam" id="1.10.630.10:FF:000004">
    <property type="entry name" value="cytochrome P450 2D15 isoform X1"/>
    <property type="match status" value="1"/>
</dbReference>
<dbReference type="Gene3D" id="1.10.630.10">
    <property type="entry name" value="Cytochrome P450"/>
    <property type="match status" value="1"/>
</dbReference>
<dbReference type="GO" id="GO:0005737">
    <property type="term" value="C:cytoplasm"/>
    <property type="evidence" value="ECO:0007669"/>
    <property type="project" value="TreeGrafter"/>
</dbReference>
<evidence type="ECO:0000256" key="7">
    <source>
        <dbReference type="ARBA" id="ARBA00023033"/>
    </source>
</evidence>
<evidence type="ECO:0000256" key="1">
    <source>
        <dbReference type="ARBA" id="ARBA00001971"/>
    </source>
</evidence>
<evidence type="ECO:0000256" key="10">
    <source>
        <dbReference type="SAM" id="Phobius"/>
    </source>
</evidence>
<sequence>MVGVSGFIAIAIVTLLIVQFLKLQWLSRQYPPGPTPFPIIGGLWRLDLSLNQETYTKISKDYGRIFTMWVGHKPMIILNGFDAVKEALITHSEQMTGRPMTPFVIDTMKGKGVLFATGHNWKQQRRFSLTTLRNLGMGKKGVEYRIQQESNYLLELFRNEGGKPMNPALAIFPAVSNVISSVVFGHRFSYDDEVFQEMVKAVDFMFHFLPSPFRIAYDLFPRLMRHLPGPHQKAFECLAKGHAIIRDEIRSHEKTRDPIDPQDLIDYYLNQIEKSKDDPSSTFDEENMIHVITDFFAAGTETTSVTLLWALLYMLAFQDIQEKVREELHAVLDPSKEVCYEDRKRLPYTNAVIHEVQRLCNVLLVGSFRECTTDITLQGYRLKQGTVIIPDVASVLYDPDHWETPHQFNPNHFLDKDGKFFCKEAFMPFAVGHRICVGERFARTELFIVFTKLLRVFKLQLPEGVKSVSIKPITGGLAMVPQPYKLCAVPY</sequence>
<gene>
    <name evidence="11" type="ORF">PODLI_1B013372</name>
</gene>
<protein>
    <submittedName>
        <fullName evidence="11">Cytochrome P450 2J6-like</fullName>
    </submittedName>
</protein>
<dbReference type="GO" id="GO:0020037">
    <property type="term" value="F:heme binding"/>
    <property type="evidence" value="ECO:0007669"/>
    <property type="project" value="InterPro"/>
</dbReference>
<dbReference type="InterPro" id="IPR050182">
    <property type="entry name" value="Cytochrome_P450_fam2"/>
</dbReference>
<dbReference type="PRINTS" id="PR00385">
    <property type="entry name" value="P450"/>
</dbReference>
<dbReference type="Pfam" id="PF00067">
    <property type="entry name" value="p450"/>
    <property type="match status" value="1"/>
</dbReference>
<dbReference type="GO" id="GO:0006805">
    <property type="term" value="P:xenobiotic metabolic process"/>
    <property type="evidence" value="ECO:0007669"/>
    <property type="project" value="TreeGrafter"/>
</dbReference>
<keyword evidence="9" id="KW-0349">Heme</keyword>
<dbReference type="GO" id="GO:0006082">
    <property type="term" value="P:organic acid metabolic process"/>
    <property type="evidence" value="ECO:0007669"/>
    <property type="project" value="TreeGrafter"/>
</dbReference>
<keyword evidence="6 9" id="KW-0408">Iron</keyword>
<comment type="cofactor">
    <cofactor evidence="1 9">
        <name>heme</name>
        <dbReference type="ChEBI" id="CHEBI:30413"/>
    </cofactor>
</comment>
<dbReference type="InterPro" id="IPR036396">
    <property type="entry name" value="Cyt_P450_sf"/>
</dbReference>
<keyword evidence="8 10" id="KW-0472">Membrane</keyword>
<name>A0AA35KEG2_9SAUR</name>
<evidence type="ECO:0000256" key="4">
    <source>
        <dbReference type="ARBA" id="ARBA00022723"/>
    </source>
</evidence>
<comment type="subcellular location">
    <subcellularLocation>
        <location evidence="2">Membrane</location>
    </subcellularLocation>
</comment>
<dbReference type="GO" id="GO:0016712">
    <property type="term" value="F:oxidoreductase activity, acting on paired donors, with incorporation or reduction of molecular oxygen, reduced flavin or flavoprotein as one donor, and incorporation of one atom of oxygen"/>
    <property type="evidence" value="ECO:0007669"/>
    <property type="project" value="TreeGrafter"/>
</dbReference>
<dbReference type="GO" id="GO:0005506">
    <property type="term" value="F:iron ion binding"/>
    <property type="evidence" value="ECO:0007669"/>
    <property type="project" value="InterPro"/>
</dbReference>
<proteinExistence type="inferred from homology"/>